<dbReference type="AlphaFoldDB" id="A0A264VLY1"/>
<dbReference type="OrthoDB" id="8851633at2"/>
<reference evidence="1" key="2">
    <citation type="submission" date="2023-10" db="EMBL/GenBank/DDBJ databases">
        <authorList>
            <consortium name="Clinical and Environmental Microbiology Branch: Whole genome sequencing antimicrobial resistance pathogens in the healthcare setting"/>
        </authorList>
    </citation>
    <scope>NUCLEOTIDE SEQUENCE</scope>
    <source>
        <strain evidence="1">2020QW-00022</strain>
    </source>
</reference>
<dbReference type="EMBL" id="ABEXCJ040000001">
    <property type="protein sequence ID" value="ELR5215854.1"/>
    <property type="molecule type" value="Genomic_DNA"/>
</dbReference>
<evidence type="ECO:0000313" key="3">
    <source>
        <dbReference type="EMBL" id="OZS72321.1"/>
    </source>
</evidence>
<comment type="caution">
    <text evidence="3">The sequence shown here is derived from an EMBL/GenBank/DDBJ whole genome shotgun (WGS) entry which is preliminary data.</text>
</comment>
<reference evidence="3 4" key="1">
    <citation type="submission" date="2017-07" db="EMBL/GenBank/DDBJ databases">
        <title>blaIMP-27 on transferable plasmids in Proteus mirabilis and Providencia rettgeri.</title>
        <authorList>
            <person name="Potter R."/>
        </authorList>
    </citation>
    <scope>NUCLEOTIDE SEQUENCE [LARGE SCALE GENOMIC DNA]</scope>
    <source>
        <strain evidence="3 4">PR1</strain>
    </source>
</reference>
<accession>A0A264VLY1</accession>
<proteinExistence type="predicted"/>
<sequence>MKIPLLYSIIRYAPYAETEEFANVGVVICSPKTNELHFSLTKSNDARIQSFFRDDSIFKVVKPLIENELSIASDIAASFNSAEGLRDFFFNLTEKRESIFCYSPVRVLMAHNANEELDRLYSKFIKQTGNTKERREDILAAELRHRFQVHSELKGAFKKIRFGGELTSFEMPLVAETCTKEVLCAIKPLAFNQVEPSKMLEHCDKWVARIKRAVDEKILIFNNVLFTLDHKIKLKAPELKAIDEIKYTLDRHKITHFEAKDKDSAIEFAKQKLA</sequence>
<protein>
    <submittedName>
        <fullName evidence="1">DUF3037 domain-containing protein</fullName>
    </submittedName>
</protein>
<dbReference type="Pfam" id="PF11236">
    <property type="entry name" value="DUF3037"/>
    <property type="match status" value="1"/>
</dbReference>
<dbReference type="EMBL" id="NOWC01000040">
    <property type="protein sequence ID" value="OZS72321.1"/>
    <property type="molecule type" value="Genomic_DNA"/>
</dbReference>
<dbReference type="Proteomes" id="UP000216001">
    <property type="component" value="Unassembled WGS sequence"/>
</dbReference>
<evidence type="ECO:0000313" key="4">
    <source>
        <dbReference type="Proteomes" id="UP000216001"/>
    </source>
</evidence>
<dbReference type="EMBL" id="ABEXCJ050000001">
    <property type="protein sequence ID" value="EMR4588041.1"/>
    <property type="molecule type" value="Genomic_DNA"/>
</dbReference>
<dbReference type="RefSeq" id="WP_094963046.1">
    <property type="nucleotide sequence ID" value="NZ_JBEEZN010000001.1"/>
</dbReference>
<evidence type="ECO:0000313" key="1">
    <source>
        <dbReference type="EMBL" id="ELR5215854.1"/>
    </source>
</evidence>
<evidence type="ECO:0000313" key="2">
    <source>
        <dbReference type="EMBL" id="EMR4588041.1"/>
    </source>
</evidence>
<name>A0A264VLY1_PRORE</name>
<gene>
    <name evidence="3" type="ORF">CHI95_22730</name>
    <name evidence="2" type="ORF">M0K77_000291</name>
    <name evidence="1" type="ORF">M0K77_RS01455</name>
</gene>
<organism evidence="3 4">
    <name type="scientific">Providencia rettgeri</name>
    <dbReference type="NCBI Taxonomy" id="587"/>
    <lineage>
        <taxon>Bacteria</taxon>
        <taxon>Pseudomonadati</taxon>
        <taxon>Pseudomonadota</taxon>
        <taxon>Gammaproteobacteria</taxon>
        <taxon>Enterobacterales</taxon>
        <taxon>Morganellaceae</taxon>
        <taxon>Providencia</taxon>
    </lineage>
</organism>
<dbReference type="InterPro" id="IPR021398">
    <property type="entry name" value="DUF3037"/>
</dbReference>